<organism evidence="14">
    <name type="scientific">hydrocarbon metagenome</name>
    <dbReference type="NCBI Taxonomy" id="938273"/>
    <lineage>
        <taxon>unclassified sequences</taxon>
        <taxon>metagenomes</taxon>
        <taxon>ecological metagenomes</taxon>
    </lineage>
</organism>
<evidence type="ECO:0000256" key="6">
    <source>
        <dbReference type="ARBA" id="ARBA00022692"/>
    </source>
</evidence>
<evidence type="ECO:0000259" key="13">
    <source>
        <dbReference type="Pfam" id="PF01292"/>
    </source>
</evidence>
<dbReference type="InterPro" id="IPR051542">
    <property type="entry name" value="Hydrogenase_cytochrome"/>
</dbReference>
<dbReference type="InterPro" id="IPR016174">
    <property type="entry name" value="Di-haem_cyt_TM"/>
</dbReference>
<dbReference type="InterPro" id="IPR011577">
    <property type="entry name" value="Cyt_b561_bac/Ni-Hgenase"/>
</dbReference>
<keyword evidence="7" id="KW-0479">Metal-binding</keyword>
<feature type="domain" description="Cytochrome b561 bacterial/Ni-hydrogenase" evidence="13">
    <location>
        <begin position="15"/>
        <end position="200"/>
    </location>
</feature>
<dbReference type="Gene3D" id="1.20.950.20">
    <property type="entry name" value="Transmembrane di-heme cytochromes, Chain C"/>
    <property type="match status" value="1"/>
</dbReference>
<dbReference type="GO" id="GO:0022904">
    <property type="term" value="P:respiratory electron transport chain"/>
    <property type="evidence" value="ECO:0007669"/>
    <property type="project" value="InterPro"/>
</dbReference>
<evidence type="ECO:0000256" key="11">
    <source>
        <dbReference type="ARBA" id="ARBA00023136"/>
    </source>
</evidence>
<name>A0A0W8G9T5_9ZZZZ</name>
<comment type="subcellular location">
    <subcellularLocation>
        <location evidence="1">Cell membrane</location>
        <topology evidence="1">Multi-pass membrane protein</topology>
    </subcellularLocation>
</comment>
<dbReference type="GO" id="GO:0009055">
    <property type="term" value="F:electron transfer activity"/>
    <property type="evidence" value="ECO:0007669"/>
    <property type="project" value="InterPro"/>
</dbReference>
<dbReference type="GO" id="GO:0020037">
    <property type="term" value="F:heme binding"/>
    <property type="evidence" value="ECO:0007669"/>
    <property type="project" value="TreeGrafter"/>
</dbReference>
<dbReference type="PRINTS" id="PR00161">
    <property type="entry name" value="NIHGNASECYTB"/>
</dbReference>
<accession>A0A0W8G9T5</accession>
<evidence type="ECO:0000256" key="1">
    <source>
        <dbReference type="ARBA" id="ARBA00004651"/>
    </source>
</evidence>
<feature type="transmembrane region" description="Helical" evidence="12">
    <location>
        <begin position="152"/>
        <end position="179"/>
    </location>
</feature>
<gene>
    <name evidence="14" type="ORF">ASZ90_000225</name>
</gene>
<keyword evidence="10" id="KW-0408">Iron</keyword>
<keyword evidence="11 12" id="KW-0472">Membrane</keyword>
<evidence type="ECO:0000313" key="14">
    <source>
        <dbReference type="EMBL" id="KUG29877.1"/>
    </source>
</evidence>
<evidence type="ECO:0000256" key="7">
    <source>
        <dbReference type="ARBA" id="ARBA00022723"/>
    </source>
</evidence>
<evidence type="ECO:0000256" key="9">
    <source>
        <dbReference type="ARBA" id="ARBA00022989"/>
    </source>
</evidence>
<proteinExistence type="inferred from homology"/>
<sequence length="219" mass="25356">MPDNHSRPMRTIYLYTRYERFWHWFQALLILLLLVTGFEVHGSMTLFGFEQAVTIHNFLGLTWLVAFAFFVFWVFTTGEWKQYVPTSKKMLEVMIYYGYGIFSGQPHPCPKRHDAKHNPLQRMTYLSLAAVLLPFQMVTGLLYYLYNSWTDMGITGLSLGVVAVAHLLGAFAILIFLIVHVYMTTTGHTIFAHVKAMFTGREEVEDIDEVAEWEKKNPA</sequence>
<dbReference type="InterPro" id="IPR000516">
    <property type="entry name" value="Ni-dep_Hydgase_cyt-B"/>
</dbReference>
<keyword evidence="6 12" id="KW-0812">Transmembrane</keyword>
<dbReference type="SUPFAM" id="SSF81342">
    <property type="entry name" value="Transmembrane di-heme cytochromes"/>
    <property type="match status" value="1"/>
</dbReference>
<evidence type="ECO:0000256" key="3">
    <source>
        <dbReference type="ARBA" id="ARBA00022448"/>
    </source>
</evidence>
<dbReference type="PANTHER" id="PTHR30485">
    <property type="entry name" value="NI/FE-HYDROGENASE 1 B-TYPE CYTOCHROME SUBUNIT"/>
    <property type="match status" value="1"/>
</dbReference>
<evidence type="ECO:0000256" key="4">
    <source>
        <dbReference type="ARBA" id="ARBA00022475"/>
    </source>
</evidence>
<comment type="similarity">
    <text evidence="2">Belongs to the HupC/HyaC/HydC family.</text>
</comment>
<keyword evidence="8" id="KW-0249">Electron transport</keyword>
<dbReference type="AlphaFoldDB" id="A0A0W8G9T5"/>
<keyword evidence="5" id="KW-0349">Heme</keyword>
<feature type="transmembrane region" description="Helical" evidence="12">
    <location>
        <begin position="21"/>
        <end position="38"/>
    </location>
</feature>
<dbReference type="GO" id="GO:0005886">
    <property type="term" value="C:plasma membrane"/>
    <property type="evidence" value="ECO:0007669"/>
    <property type="project" value="UniProtKB-SubCell"/>
</dbReference>
<evidence type="ECO:0000256" key="10">
    <source>
        <dbReference type="ARBA" id="ARBA00023004"/>
    </source>
</evidence>
<comment type="caution">
    <text evidence="14">The sequence shown here is derived from an EMBL/GenBank/DDBJ whole genome shotgun (WGS) entry which is preliminary data.</text>
</comment>
<evidence type="ECO:0000256" key="2">
    <source>
        <dbReference type="ARBA" id="ARBA00008622"/>
    </source>
</evidence>
<evidence type="ECO:0000256" key="12">
    <source>
        <dbReference type="SAM" id="Phobius"/>
    </source>
</evidence>
<keyword evidence="4" id="KW-1003">Cell membrane</keyword>
<dbReference type="PANTHER" id="PTHR30485:SF1">
    <property type="entry name" value="CYTOCHROME YDHU-RELATED"/>
    <property type="match status" value="1"/>
</dbReference>
<dbReference type="GO" id="GO:0005506">
    <property type="term" value="F:iron ion binding"/>
    <property type="evidence" value="ECO:0007669"/>
    <property type="project" value="InterPro"/>
</dbReference>
<evidence type="ECO:0000256" key="5">
    <source>
        <dbReference type="ARBA" id="ARBA00022617"/>
    </source>
</evidence>
<evidence type="ECO:0000256" key="8">
    <source>
        <dbReference type="ARBA" id="ARBA00022982"/>
    </source>
</evidence>
<feature type="transmembrane region" description="Helical" evidence="12">
    <location>
        <begin position="58"/>
        <end position="80"/>
    </location>
</feature>
<dbReference type="EMBL" id="LNQE01000026">
    <property type="protein sequence ID" value="KUG29877.1"/>
    <property type="molecule type" value="Genomic_DNA"/>
</dbReference>
<keyword evidence="3" id="KW-0813">Transport</keyword>
<feature type="transmembrane region" description="Helical" evidence="12">
    <location>
        <begin position="125"/>
        <end position="146"/>
    </location>
</feature>
<keyword evidence="9 12" id="KW-1133">Transmembrane helix</keyword>
<reference evidence="14" key="1">
    <citation type="journal article" date="2015" name="Proc. Natl. Acad. Sci. U.S.A.">
        <title>Networks of energetic and metabolic interactions define dynamics in microbial communities.</title>
        <authorList>
            <person name="Embree M."/>
            <person name="Liu J.K."/>
            <person name="Al-Bassam M.M."/>
            <person name="Zengler K."/>
        </authorList>
    </citation>
    <scope>NUCLEOTIDE SEQUENCE</scope>
</reference>
<dbReference type="Pfam" id="PF01292">
    <property type="entry name" value="Ni_hydr_CYTB"/>
    <property type="match status" value="1"/>
</dbReference>
<protein>
    <submittedName>
        <fullName evidence="14">Cytochrome b561</fullName>
    </submittedName>
</protein>